<keyword evidence="5" id="KW-1185">Reference proteome</keyword>
<proteinExistence type="inferred from homology"/>
<dbReference type="GO" id="GO:0031201">
    <property type="term" value="C:SNARE complex"/>
    <property type="evidence" value="ECO:0007669"/>
    <property type="project" value="TreeGrafter"/>
</dbReference>
<dbReference type="STRING" id="1408657.A0A0W4ZRB2"/>
<dbReference type="PANTHER" id="PTHR19957">
    <property type="entry name" value="SYNTAXIN"/>
    <property type="match status" value="1"/>
</dbReference>
<sequence>MSFADLYDTKPLLSYNNYTDNSLEHHEYYTLVQQTSRNIFTINSNTSAINQLLNVLETKRDMENTRNQLHKLTEDTHEIVKITMSFIKQLSKYEFPLDSHNKFTQQKLSNDFSNALINFKKAQSVSAERQKKCIHVSETIIEDGEQERSPLLQDQSRMQLVDGSEVEFNELLILERESEICNIESGITELNEIFRDLGAIISEQGIMIDNIENNISTTLSQVIHADNELKNADKYQKKTRNRSCYLLLILSTIVTIVVLTDNLIHQTCL</sequence>
<dbReference type="GO" id="GO:0006896">
    <property type="term" value="P:Golgi to vacuole transport"/>
    <property type="evidence" value="ECO:0007669"/>
    <property type="project" value="TreeGrafter"/>
</dbReference>
<dbReference type="SUPFAM" id="SSF47661">
    <property type="entry name" value="t-snare proteins"/>
    <property type="match status" value="1"/>
</dbReference>
<feature type="transmembrane region" description="Helical" evidence="2">
    <location>
        <begin position="244"/>
        <end position="264"/>
    </location>
</feature>
<dbReference type="InterPro" id="IPR045242">
    <property type="entry name" value="Syntaxin"/>
</dbReference>
<dbReference type="GO" id="GO:0000149">
    <property type="term" value="F:SNARE binding"/>
    <property type="evidence" value="ECO:0007669"/>
    <property type="project" value="TreeGrafter"/>
</dbReference>
<dbReference type="GO" id="GO:0006886">
    <property type="term" value="P:intracellular protein transport"/>
    <property type="evidence" value="ECO:0007669"/>
    <property type="project" value="InterPro"/>
</dbReference>
<comment type="similarity">
    <text evidence="1">Belongs to the syntaxin family.</text>
</comment>
<dbReference type="RefSeq" id="XP_018229872.1">
    <property type="nucleotide sequence ID" value="XM_018373697.1"/>
</dbReference>
<dbReference type="PANTHER" id="PTHR19957:SF38">
    <property type="entry name" value="LD27581P"/>
    <property type="match status" value="1"/>
</dbReference>
<dbReference type="InterPro" id="IPR006012">
    <property type="entry name" value="Syntaxin/epimorphin_CS"/>
</dbReference>
<dbReference type="AlphaFoldDB" id="A0A0W4ZRB2"/>
<evidence type="ECO:0000313" key="4">
    <source>
        <dbReference type="EMBL" id="KTW30882.1"/>
    </source>
</evidence>
<dbReference type="GO" id="GO:0005484">
    <property type="term" value="F:SNAP receptor activity"/>
    <property type="evidence" value="ECO:0007669"/>
    <property type="project" value="InterPro"/>
</dbReference>
<dbReference type="Pfam" id="PF14523">
    <property type="entry name" value="Syntaxin_2"/>
    <property type="match status" value="1"/>
</dbReference>
<evidence type="ECO:0000256" key="2">
    <source>
        <dbReference type="SAM" id="Phobius"/>
    </source>
</evidence>
<accession>A0A0W4ZRB2</accession>
<organism evidence="4 5">
    <name type="scientific">Pneumocystis jirovecii (strain RU7)</name>
    <name type="common">Human pneumocystis pneumonia agent</name>
    <dbReference type="NCBI Taxonomy" id="1408657"/>
    <lineage>
        <taxon>Eukaryota</taxon>
        <taxon>Fungi</taxon>
        <taxon>Dikarya</taxon>
        <taxon>Ascomycota</taxon>
        <taxon>Taphrinomycotina</taxon>
        <taxon>Pneumocystomycetes</taxon>
        <taxon>Pneumocystaceae</taxon>
        <taxon>Pneumocystis</taxon>
    </lineage>
</organism>
<dbReference type="CDD" id="cd15840">
    <property type="entry name" value="SNARE_Qa"/>
    <property type="match status" value="1"/>
</dbReference>
<dbReference type="GO" id="GO:0012505">
    <property type="term" value="C:endomembrane system"/>
    <property type="evidence" value="ECO:0007669"/>
    <property type="project" value="TreeGrafter"/>
</dbReference>
<evidence type="ECO:0000256" key="1">
    <source>
        <dbReference type="ARBA" id="ARBA00009063"/>
    </source>
</evidence>
<dbReference type="GeneID" id="28939952"/>
<dbReference type="VEuPathDB" id="FungiDB:T551_01434"/>
<gene>
    <name evidence="4" type="ORF">T551_01434</name>
</gene>
<dbReference type="GO" id="GO:0048278">
    <property type="term" value="P:vesicle docking"/>
    <property type="evidence" value="ECO:0007669"/>
    <property type="project" value="TreeGrafter"/>
</dbReference>
<dbReference type="OrthoDB" id="364348at2759"/>
<dbReference type="Pfam" id="PF05739">
    <property type="entry name" value="SNARE"/>
    <property type="match status" value="1"/>
</dbReference>
<reference evidence="5" key="1">
    <citation type="journal article" date="2016" name="Nat. Commun.">
        <title>Genome analysis of three Pneumocystis species reveals adaptation mechanisms to life exclusively in mammalian hosts.</title>
        <authorList>
            <person name="Ma L."/>
            <person name="Chen Z."/>
            <person name="Huang D.W."/>
            <person name="Kutty G."/>
            <person name="Ishihara M."/>
            <person name="Wang H."/>
            <person name="Abouelleil A."/>
            <person name="Bishop L."/>
            <person name="Davey E."/>
            <person name="Deng R."/>
            <person name="Deng X."/>
            <person name="Fan L."/>
            <person name="Fantoni G."/>
            <person name="Fitzgerald M."/>
            <person name="Gogineni E."/>
            <person name="Goldberg J.M."/>
            <person name="Handley G."/>
            <person name="Hu X."/>
            <person name="Huber C."/>
            <person name="Jiao X."/>
            <person name="Jones K."/>
            <person name="Levin J.Z."/>
            <person name="Liu Y."/>
            <person name="Macdonald P."/>
            <person name="Melnikov A."/>
            <person name="Raley C."/>
            <person name="Sassi M."/>
            <person name="Sherman B.T."/>
            <person name="Song X."/>
            <person name="Sykes S."/>
            <person name="Tran B."/>
            <person name="Walsh L."/>
            <person name="Xia Y."/>
            <person name="Yang J."/>
            <person name="Young S."/>
            <person name="Zeng Q."/>
            <person name="Zheng X."/>
            <person name="Stephens R."/>
            <person name="Nusbaum C."/>
            <person name="Birren B.W."/>
            <person name="Azadi P."/>
            <person name="Lempicki R.A."/>
            <person name="Cuomo C.A."/>
            <person name="Kovacs J.A."/>
        </authorList>
    </citation>
    <scope>NUCLEOTIDE SEQUENCE [LARGE SCALE GENOMIC DNA]</scope>
    <source>
        <strain evidence="5">RU7</strain>
    </source>
</reference>
<dbReference type="EMBL" id="LFWA01000006">
    <property type="protein sequence ID" value="KTW30882.1"/>
    <property type="molecule type" value="Genomic_DNA"/>
</dbReference>
<name>A0A0W4ZRB2_PNEJ7</name>
<evidence type="ECO:0000259" key="3">
    <source>
        <dbReference type="PROSITE" id="PS50192"/>
    </source>
</evidence>
<keyword evidence="2" id="KW-0472">Membrane</keyword>
<keyword evidence="2" id="KW-1133">Transmembrane helix</keyword>
<dbReference type="Gene3D" id="1.20.5.110">
    <property type="match status" value="1"/>
</dbReference>
<dbReference type="eggNOG" id="KOG0811">
    <property type="taxonomic scope" value="Eukaryota"/>
</dbReference>
<dbReference type="GO" id="GO:0006906">
    <property type="term" value="P:vesicle fusion"/>
    <property type="evidence" value="ECO:0007669"/>
    <property type="project" value="TreeGrafter"/>
</dbReference>
<dbReference type="FunFam" id="1.20.5.110:FF:000059">
    <property type="entry name" value="Related to syntaxin 12"/>
    <property type="match status" value="1"/>
</dbReference>
<dbReference type="InterPro" id="IPR006011">
    <property type="entry name" value="Syntaxin_N"/>
</dbReference>
<dbReference type="InterPro" id="IPR010989">
    <property type="entry name" value="SNARE"/>
</dbReference>
<dbReference type="Proteomes" id="UP000053447">
    <property type="component" value="Unassembled WGS sequence"/>
</dbReference>
<feature type="domain" description="T-SNARE coiled-coil homology" evidence="3">
    <location>
        <begin position="170"/>
        <end position="232"/>
    </location>
</feature>
<dbReference type="PROSITE" id="PS50192">
    <property type="entry name" value="T_SNARE"/>
    <property type="match status" value="1"/>
</dbReference>
<evidence type="ECO:0000313" key="5">
    <source>
        <dbReference type="Proteomes" id="UP000053447"/>
    </source>
</evidence>
<dbReference type="PROSITE" id="PS00914">
    <property type="entry name" value="SYNTAXIN"/>
    <property type="match status" value="1"/>
</dbReference>
<comment type="caution">
    <text evidence="4">The sequence shown here is derived from an EMBL/GenBank/DDBJ whole genome shotgun (WGS) entry which is preliminary data.</text>
</comment>
<dbReference type="Gene3D" id="1.20.58.70">
    <property type="match status" value="1"/>
</dbReference>
<keyword evidence="2" id="KW-0812">Transmembrane</keyword>
<dbReference type="InterPro" id="IPR000727">
    <property type="entry name" value="T_SNARE_dom"/>
</dbReference>
<protein>
    <recommendedName>
        <fullName evidence="3">t-SNARE coiled-coil homology domain-containing protein</fullName>
    </recommendedName>
</protein>
<dbReference type="SMART" id="SM00397">
    <property type="entry name" value="t_SNARE"/>
    <property type="match status" value="1"/>
</dbReference>